<dbReference type="FunFam" id="3.30.160.60:FF:000125">
    <property type="entry name" value="Putative zinc finger protein 143"/>
    <property type="match status" value="1"/>
</dbReference>
<feature type="compositionally biased region" description="Low complexity" evidence="8">
    <location>
        <begin position="297"/>
        <end position="307"/>
    </location>
</feature>
<evidence type="ECO:0000256" key="5">
    <source>
        <dbReference type="ARBA" id="ARBA00022833"/>
    </source>
</evidence>
<feature type="domain" description="C2H2-type" evidence="9">
    <location>
        <begin position="146"/>
        <end position="171"/>
    </location>
</feature>
<dbReference type="InterPro" id="IPR056436">
    <property type="entry name" value="Znf-C2H2_ZIC1-5/GLI1-3-like"/>
</dbReference>
<dbReference type="Gene3D" id="3.30.160.60">
    <property type="entry name" value="Classic Zinc Finger"/>
    <property type="match status" value="4"/>
</dbReference>
<evidence type="ECO:0000256" key="4">
    <source>
        <dbReference type="ARBA" id="ARBA00022771"/>
    </source>
</evidence>
<dbReference type="PANTHER" id="PTHR45718">
    <property type="entry name" value="TRANSCRIPTIONAL ACTIVATOR CUBITUS INTERRUPTUS"/>
    <property type="match status" value="1"/>
</dbReference>
<feature type="compositionally biased region" description="Basic residues" evidence="8">
    <location>
        <begin position="258"/>
        <end position="277"/>
    </location>
</feature>
<keyword evidence="3" id="KW-0677">Repeat</keyword>
<evidence type="ECO:0000313" key="10">
    <source>
        <dbReference type="Proteomes" id="UP000492821"/>
    </source>
</evidence>
<evidence type="ECO:0000259" key="9">
    <source>
        <dbReference type="PROSITE" id="PS50157"/>
    </source>
</evidence>
<keyword evidence="5" id="KW-0862">Zinc</keyword>
<dbReference type="GO" id="GO:0000981">
    <property type="term" value="F:DNA-binding transcription factor activity, RNA polymerase II-specific"/>
    <property type="evidence" value="ECO:0007669"/>
    <property type="project" value="TreeGrafter"/>
</dbReference>
<reference evidence="11" key="2">
    <citation type="submission" date="2020-10" db="UniProtKB">
        <authorList>
            <consortium name="WormBaseParasite"/>
        </authorList>
    </citation>
    <scope>IDENTIFICATION</scope>
</reference>
<dbReference type="PROSITE" id="PS00028">
    <property type="entry name" value="ZINC_FINGER_C2H2_1"/>
    <property type="match status" value="4"/>
</dbReference>
<feature type="compositionally biased region" description="Polar residues" evidence="8">
    <location>
        <begin position="308"/>
        <end position="319"/>
    </location>
</feature>
<evidence type="ECO:0000256" key="1">
    <source>
        <dbReference type="ARBA" id="ARBA00004123"/>
    </source>
</evidence>
<evidence type="ECO:0000256" key="8">
    <source>
        <dbReference type="SAM" id="MobiDB-lite"/>
    </source>
</evidence>
<feature type="domain" description="C2H2-type" evidence="9">
    <location>
        <begin position="87"/>
        <end position="116"/>
    </location>
</feature>
<comment type="subcellular location">
    <subcellularLocation>
        <location evidence="1">Nucleus</location>
    </subcellularLocation>
</comment>
<accession>A0A7E4V544</accession>
<dbReference type="GO" id="GO:0000978">
    <property type="term" value="F:RNA polymerase II cis-regulatory region sequence-specific DNA binding"/>
    <property type="evidence" value="ECO:0007669"/>
    <property type="project" value="TreeGrafter"/>
</dbReference>
<feature type="domain" description="C2H2-type" evidence="9">
    <location>
        <begin position="117"/>
        <end position="145"/>
    </location>
</feature>
<dbReference type="GO" id="GO:0005634">
    <property type="term" value="C:nucleus"/>
    <property type="evidence" value="ECO:0007669"/>
    <property type="project" value="UniProtKB-SubCell"/>
</dbReference>
<dbReference type="WBParaSite" id="Pan_g16627.t1">
    <property type="protein sequence ID" value="Pan_g16627.t1"/>
    <property type="gene ID" value="Pan_g16627"/>
</dbReference>
<evidence type="ECO:0000313" key="11">
    <source>
        <dbReference type="WBParaSite" id="Pan_g16627.t1"/>
    </source>
</evidence>
<dbReference type="SUPFAM" id="SSF57667">
    <property type="entry name" value="beta-beta-alpha zinc fingers"/>
    <property type="match status" value="2"/>
</dbReference>
<dbReference type="InterPro" id="IPR013087">
    <property type="entry name" value="Znf_C2H2_type"/>
</dbReference>
<evidence type="ECO:0000256" key="2">
    <source>
        <dbReference type="ARBA" id="ARBA00022723"/>
    </source>
</evidence>
<reference evidence="10" key="1">
    <citation type="journal article" date="2013" name="Genetics">
        <title>The draft genome and transcriptome of Panagrellus redivivus are shaped by the harsh demands of a free-living lifestyle.</title>
        <authorList>
            <person name="Srinivasan J."/>
            <person name="Dillman A.R."/>
            <person name="Macchietto M.G."/>
            <person name="Heikkinen L."/>
            <person name="Lakso M."/>
            <person name="Fracchia K.M."/>
            <person name="Antoshechkin I."/>
            <person name="Mortazavi A."/>
            <person name="Wong G."/>
            <person name="Sternberg P.W."/>
        </authorList>
    </citation>
    <scope>NUCLEOTIDE SEQUENCE [LARGE SCALE GENOMIC DNA]</scope>
    <source>
        <strain evidence="10">MT8872</strain>
    </source>
</reference>
<keyword evidence="2" id="KW-0479">Metal-binding</keyword>
<dbReference type="Pfam" id="PF00096">
    <property type="entry name" value="zf-C2H2"/>
    <property type="match status" value="3"/>
</dbReference>
<sequence length="493" mass="56476">MKPEPRDVVEDSALICLWAHCFQSFNGLTNLVRHVDEHVEDIQNDIKLSNLVPEFHCRWQACKRTKPFDVKYKLLKHMGAHTDYRPYVCDFPDCERAFRRCENLKSHRRGHTNSKPYECQLCEKSFASASDRAKHLSRVHTEGKTCVCRVVDCPKAYNDPSSLRKHIKNIHGPNVHECFQKINAVEKAGGDIQFIFMEQGPNVKAKAEDKVELVSYDQIKDRIDRVKLDEKRAEIQLAVSSKKALTETINERKAVNTKPKKEKSLRKTVLKRGRKSRIASETEESTPGPSRERSFDSTDTSNFSTGSPYSSDYYSNEPSPSHDPSEGHRGLESGYYGTTNFATPEIDRPLLSSEEEDRIFNSYIGPQLDSGAVTVDSDFDFDLLMGSDEFDTEPVQHQPYEFNHHQAYYATDAEMENLAERNRNDPMLCDIYAPERWTDESPFDDEADDDIWRPVCRDCRWVTLAPLGPTLQGILCNIMLIRLRPIKGGGDRK</sequence>
<dbReference type="PROSITE" id="PS50157">
    <property type="entry name" value="ZINC_FINGER_C2H2_2"/>
    <property type="match status" value="3"/>
</dbReference>
<dbReference type="AlphaFoldDB" id="A0A7E4V544"/>
<dbReference type="SMART" id="SM00355">
    <property type="entry name" value="ZnF_C2H2"/>
    <property type="match status" value="5"/>
</dbReference>
<evidence type="ECO:0000256" key="7">
    <source>
        <dbReference type="PROSITE-ProRule" id="PRU00042"/>
    </source>
</evidence>
<evidence type="ECO:0000256" key="6">
    <source>
        <dbReference type="ARBA" id="ARBA00023242"/>
    </source>
</evidence>
<feature type="region of interest" description="Disordered" evidence="8">
    <location>
        <begin position="250"/>
        <end position="342"/>
    </location>
</feature>
<keyword evidence="6" id="KW-0539">Nucleus</keyword>
<dbReference type="InterPro" id="IPR036236">
    <property type="entry name" value="Znf_C2H2_sf"/>
</dbReference>
<dbReference type="Pfam" id="PF23561">
    <property type="entry name" value="zf-C2H2_15"/>
    <property type="match status" value="1"/>
</dbReference>
<dbReference type="Proteomes" id="UP000492821">
    <property type="component" value="Unassembled WGS sequence"/>
</dbReference>
<protein>
    <submittedName>
        <fullName evidence="11">C2H2-type domain-containing protein</fullName>
    </submittedName>
</protein>
<proteinExistence type="predicted"/>
<evidence type="ECO:0000256" key="3">
    <source>
        <dbReference type="ARBA" id="ARBA00022737"/>
    </source>
</evidence>
<keyword evidence="4 7" id="KW-0863">Zinc-finger</keyword>
<dbReference type="GO" id="GO:0008270">
    <property type="term" value="F:zinc ion binding"/>
    <property type="evidence" value="ECO:0007669"/>
    <property type="project" value="UniProtKB-KW"/>
</dbReference>
<dbReference type="InterPro" id="IPR043359">
    <property type="entry name" value="GLI-like"/>
</dbReference>
<dbReference type="PANTHER" id="PTHR45718:SF4">
    <property type="entry name" value="TRANSCRIPTIONAL ACTIVATOR CUBITUS INTERRUPTUS"/>
    <property type="match status" value="1"/>
</dbReference>
<keyword evidence="10" id="KW-1185">Reference proteome</keyword>
<organism evidence="10 11">
    <name type="scientific">Panagrellus redivivus</name>
    <name type="common">Microworm</name>
    <dbReference type="NCBI Taxonomy" id="6233"/>
    <lineage>
        <taxon>Eukaryota</taxon>
        <taxon>Metazoa</taxon>
        <taxon>Ecdysozoa</taxon>
        <taxon>Nematoda</taxon>
        <taxon>Chromadorea</taxon>
        <taxon>Rhabditida</taxon>
        <taxon>Tylenchina</taxon>
        <taxon>Panagrolaimomorpha</taxon>
        <taxon>Panagrolaimoidea</taxon>
        <taxon>Panagrolaimidae</taxon>
        <taxon>Panagrellus</taxon>
    </lineage>
</organism>
<name>A0A7E4V544_PANRE</name>